<accession>A0A964UZ64</accession>
<dbReference type="Proteomes" id="UP000713222">
    <property type="component" value="Unassembled WGS sequence"/>
</dbReference>
<dbReference type="EMBL" id="RGET01000135">
    <property type="protein sequence ID" value="NBN88468.1"/>
    <property type="molecule type" value="Genomic_DNA"/>
</dbReference>
<name>A0A964UZ64_9PROT</name>
<evidence type="ECO:0000313" key="1">
    <source>
        <dbReference type="EMBL" id="NBN88468.1"/>
    </source>
</evidence>
<comment type="caution">
    <text evidence="1">The sequence shown here is derived from an EMBL/GenBank/DDBJ whole genome shotgun (WGS) entry which is preliminary data.</text>
</comment>
<dbReference type="AlphaFoldDB" id="A0A964UZ64"/>
<evidence type="ECO:0000313" key="2">
    <source>
        <dbReference type="Proteomes" id="UP000713222"/>
    </source>
</evidence>
<gene>
    <name evidence="1" type="ORF">EBV32_05215</name>
</gene>
<reference evidence="1" key="1">
    <citation type="submission" date="2018-10" db="EMBL/GenBank/DDBJ databases">
        <title>Iterative Subtractive Binning of Freshwater Chronoseries Metagenomes Recovers Nearly Complete Genomes from over Four Hundred Novel Species.</title>
        <authorList>
            <person name="Rodriguez-R L.M."/>
            <person name="Tsementzi D."/>
            <person name="Luo C."/>
            <person name="Konstantinidis K.T."/>
        </authorList>
    </citation>
    <scope>NUCLEOTIDE SEQUENCE</scope>
    <source>
        <strain evidence="1">WB7_6_001</strain>
    </source>
</reference>
<protein>
    <submittedName>
        <fullName evidence="1">Uncharacterized protein</fullName>
    </submittedName>
</protein>
<proteinExistence type="predicted"/>
<organism evidence="1 2">
    <name type="scientific">Candidatus Fonsibacter lacus</name>
    <dbReference type="NCBI Taxonomy" id="2576439"/>
    <lineage>
        <taxon>Bacteria</taxon>
        <taxon>Pseudomonadati</taxon>
        <taxon>Pseudomonadota</taxon>
        <taxon>Alphaproteobacteria</taxon>
        <taxon>Candidatus Pelagibacterales</taxon>
        <taxon>Candidatus Pelagibacterales incertae sedis</taxon>
        <taxon>Candidatus Fonsibacter</taxon>
    </lineage>
</organism>
<sequence>MQYGNTNDLQVMIARVESYIYEQTGKQVKIVFNNMARFPQHFEMLVRAHEFVLNYKNTKN</sequence>